<evidence type="ECO:0000313" key="1">
    <source>
        <dbReference type="EMBL" id="SVC68677.1"/>
    </source>
</evidence>
<accession>A0A382P775</accession>
<sequence>MTVGSDTVSGTYAYACSRLISGGPSDATHVGWILVITGSSSFTEESNYYTDSACTSLSYGRYDNFDNVTVGEASGSDYKVTYTQTNYTLFANTTEAKTNIEESFSGITVTVGTAYVITSGIPYKNLIKVSGTNLDLGYKGYTDYPSTSDGTNYVKQ</sequence>
<proteinExistence type="predicted"/>
<organism evidence="1">
    <name type="scientific">marine metagenome</name>
    <dbReference type="NCBI Taxonomy" id="408172"/>
    <lineage>
        <taxon>unclassified sequences</taxon>
        <taxon>metagenomes</taxon>
        <taxon>ecological metagenomes</taxon>
    </lineage>
</organism>
<dbReference type="EMBL" id="UINC01105045">
    <property type="protein sequence ID" value="SVC68677.1"/>
    <property type="molecule type" value="Genomic_DNA"/>
</dbReference>
<dbReference type="AlphaFoldDB" id="A0A382P775"/>
<gene>
    <name evidence="1" type="ORF">METZ01_LOCUS321531</name>
</gene>
<name>A0A382P775_9ZZZZ</name>
<reference evidence="1" key="1">
    <citation type="submission" date="2018-05" db="EMBL/GenBank/DDBJ databases">
        <authorList>
            <person name="Lanie J.A."/>
            <person name="Ng W.-L."/>
            <person name="Kazmierczak K.M."/>
            <person name="Andrzejewski T.M."/>
            <person name="Davidsen T.M."/>
            <person name="Wayne K.J."/>
            <person name="Tettelin H."/>
            <person name="Glass J.I."/>
            <person name="Rusch D."/>
            <person name="Podicherti R."/>
            <person name="Tsui H.-C.T."/>
            <person name="Winkler M.E."/>
        </authorList>
    </citation>
    <scope>NUCLEOTIDE SEQUENCE</scope>
</reference>
<protein>
    <submittedName>
        <fullName evidence="1">Uncharacterized protein</fullName>
    </submittedName>
</protein>